<dbReference type="EMBL" id="FN430264">
    <property type="protein sequence ID" value="CAZ83625.1"/>
    <property type="molecule type" value="Genomic_DNA"/>
</dbReference>
<dbReference type="KEGG" id="tml:GSTUM_00007399001"/>
<organism evidence="2 3">
    <name type="scientific">Tuber melanosporum (strain Mel28)</name>
    <name type="common">Perigord black truffle</name>
    <dbReference type="NCBI Taxonomy" id="656061"/>
    <lineage>
        <taxon>Eukaryota</taxon>
        <taxon>Fungi</taxon>
        <taxon>Dikarya</taxon>
        <taxon>Ascomycota</taxon>
        <taxon>Pezizomycotina</taxon>
        <taxon>Pezizomycetes</taxon>
        <taxon>Pezizales</taxon>
        <taxon>Tuberaceae</taxon>
        <taxon>Tuber</taxon>
    </lineage>
</organism>
<dbReference type="InParanoid" id="D5GGI2"/>
<evidence type="ECO:0000313" key="3">
    <source>
        <dbReference type="Proteomes" id="UP000006911"/>
    </source>
</evidence>
<keyword evidence="3" id="KW-1185">Reference proteome</keyword>
<dbReference type="GeneID" id="9185547"/>
<sequence>MRNNRKSEQPCHNIIQRWNKIIKCSGKSHATPTQNTPVSNEKKGTGLERKQKVKKAINRISMSS</sequence>
<feature type="region of interest" description="Disordered" evidence="1">
    <location>
        <begin position="25"/>
        <end position="64"/>
    </location>
</feature>
<accession>D5GGI2</accession>
<feature type="compositionally biased region" description="Basic and acidic residues" evidence="1">
    <location>
        <begin position="40"/>
        <end position="50"/>
    </location>
</feature>
<reference evidence="2 3" key="1">
    <citation type="journal article" date="2010" name="Nature">
        <title>Perigord black truffle genome uncovers evolutionary origins and mechanisms of symbiosis.</title>
        <authorList>
            <person name="Martin F."/>
            <person name="Kohler A."/>
            <person name="Murat C."/>
            <person name="Balestrini R."/>
            <person name="Coutinho P.M."/>
            <person name="Jaillon O."/>
            <person name="Montanini B."/>
            <person name="Morin E."/>
            <person name="Noel B."/>
            <person name="Percudani R."/>
            <person name="Porcel B."/>
            <person name="Rubini A."/>
            <person name="Amicucci A."/>
            <person name="Amselem J."/>
            <person name="Anthouard V."/>
            <person name="Arcioni S."/>
            <person name="Artiguenave F."/>
            <person name="Aury J.M."/>
            <person name="Ballario P."/>
            <person name="Bolchi A."/>
            <person name="Brenna A."/>
            <person name="Brun A."/>
            <person name="Buee M."/>
            <person name="Cantarel B."/>
            <person name="Chevalier G."/>
            <person name="Couloux A."/>
            <person name="Da Silva C."/>
            <person name="Denoeud F."/>
            <person name="Duplessis S."/>
            <person name="Ghignone S."/>
            <person name="Hilselberger B."/>
            <person name="Iotti M."/>
            <person name="Marcais B."/>
            <person name="Mello A."/>
            <person name="Miranda M."/>
            <person name="Pacioni G."/>
            <person name="Quesneville H."/>
            <person name="Riccioni C."/>
            <person name="Ruotolo R."/>
            <person name="Splivallo R."/>
            <person name="Stocchi V."/>
            <person name="Tisserant E."/>
            <person name="Viscomi A.R."/>
            <person name="Zambonelli A."/>
            <person name="Zampieri E."/>
            <person name="Henrissat B."/>
            <person name="Lebrun M.H."/>
            <person name="Paolocci F."/>
            <person name="Bonfante P."/>
            <person name="Ottonello S."/>
            <person name="Wincker P."/>
        </authorList>
    </citation>
    <scope>NUCLEOTIDE SEQUENCE [LARGE SCALE GENOMIC DNA]</scope>
    <source>
        <strain evidence="2 3">Mel28</strain>
    </source>
</reference>
<name>D5GGI2_TUBMM</name>
<dbReference type="AlphaFoldDB" id="D5GGI2"/>
<protein>
    <submittedName>
        <fullName evidence="2">(Perigord truffle) hypothetical protein</fullName>
    </submittedName>
</protein>
<gene>
    <name evidence="2" type="ORF">GSTUM_00007399001</name>
</gene>
<dbReference type="Proteomes" id="UP000006911">
    <property type="component" value="Unassembled WGS sequence"/>
</dbReference>
<evidence type="ECO:0000313" key="2">
    <source>
        <dbReference type="EMBL" id="CAZ83625.1"/>
    </source>
</evidence>
<dbReference type="HOGENOM" id="CLU_2869285_0_0_1"/>
<feature type="compositionally biased region" description="Polar residues" evidence="1">
    <location>
        <begin position="28"/>
        <end position="39"/>
    </location>
</feature>
<dbReference type="RefSeq" id="XP_002839434.1">
    <property type="nucleotide sequence ID" value="XM_002839388.1"/>
</dbReference>
<evidence type="ECO:0000256" key="1">
    <source>
        <dbReference type="SAM" id="MobiDB-lite"/>
    </source>
</evidence>
<proteinExistence type="predicted"/>